<dbReference type="OMA" id="VLCENNC"/>
<dbReference type="InParanoid" id="A0A078A680"/>
<dbReference type="InterPro" id="IPR035896">
    <property type="entry name" value="AN1-like_Znf"/>
</dbReference>
<evidence type="ECO:0000256" key="2">
    <source>
        <dbReference type="ARBA" id="ARBA00022771"/>
    </source>
</evidence>
<dbReference type="InterPro" id="IPR000058">
    <property type="entry name" value="Znf_AN1"/>
</dbReference>
<dbReference type="InterPro" id="IPR050652">
    <property type="entry name" value="AN1_A20_ZnFinger"/>
</dbReference>
<evidence type="ECO:0000256" key="1">
    <source>
        <dbReference type="ARBA" id="ARBA00022723"/>
    </source>
</evidence>
<dbReference type="EMBL" id="CCKQ01005814">
    <property type="protein sequence ID" value="CDW77075.1"/>
    <property type="molecule type" value="Genomic_DNA"/>
</dbReference>
<evidence type="ECO:0000256" key="3">
    <source>
        <dbReference type="ARBA" id="ARBA00022833"/>
    </source>
</evidence>
<dbReference type="AlphaFoldDB" id="A0A078A680"/>
<keyword evidence="3" id="KW-0862">Zinc</keyword>
<dbReference type="PANTHER" id="PTHR10634">
    <property type="entry name" value="AN1-TYPE ZINC FINGER PROTEIN"/>
    <property type="match status" value="1"/>
</dbReference>
<evidence type="ECO:0000313" key="7">
    <source>
        <dbReference type="EMBL" id="CDW77075.1"/>
    </source>
</evidence>
<evidence type="ECO:0000256" key="4">
    <source>
        <dbReference type="PROSITE-ProRule" id="PRU00449"/>
    </source>
</evidence>
<proteinExistence type="predicted"/>
<organism evidence="7 8">
    <name type="scientific">Stylonychia lemnae</name>
    <name type="common">Ciliate</name>
    <dbReference type="NCBI Taxonomy" id="5949"/>
    <lineage>
        <taxon>Eukaryota</taxon>
        <taxon>Sar</taxon>
        <taxon>Alveolata</taxon>
        <taxon>Ciliophora</taxon>
        <taxon>Intramacronucleata</taxon>
        <taxon>Spirotrichea</taxon>
        <taxon>Stichotrichia</taxon>
        <taxon>Sporadotrichida</taxon>
        <taxon>Oxytrichidae</taxon>
        <taxon>Stylonychinae</taxon>
        <taxon>Stylonychia</taxon>
    </lineage>
</organism>
<keyword evidence="2 4" id="KW-0863">Zinc-finger</keyword>
<dbReference type="SMART" id="SM00154">
    <property type="entry name" value="ZnF_AN1"/>
    <property type="match status" value="1"/>
</dbReference>
<keyword evidence="8" id="KW-1185">Reference proteome</keyword>
<dbReference type="PROSITE" id="PS51039">
    <property type="entry name" value="ZF_AN1"/>
    <property type="match status" value="1"/>
</dbReference>
<dbReference type="SUPFAM" id="SSF118310">
    <property type="entry name" value="AN1-like Zinc finger"/>
    <property type="match status" value="1"/>
</dbReference>
<reference evidence="7 8" key="1">
    <citation type="submission" date="2014-06" db="EMBL/GenBank/DDBJ databases">
        <authorList>
            <person name="Swart Estienne"/>
        </authorList>
    </citation>
    <scope>NUCLEOTIDE SEQUENCE [LARGE SCALE GENOMIC DNA]</scope>
    <source>
        <strain evidence="7 8">130c</strain>
    </source>
</reference>
<evidence type="ECO:0000313" key="8">
    <source>
        <dbReference type="Proteomes" id="UP000039865"/>
    </source>
</evidence>
<gene>
    <name evidence="7" type="primary">Contig8544.g9121</name>
    <name evidence="7" type="ORF">STYLEM_6043</name>
</gene>
<dbReference type="Proteomes" id="UP000039865">
    <property type="component" value="Unassembled WGS sequence"/>
</dbReference>
<accession>A0A078A680</accession>
<feature type="region of interest" description="Disordered" evidence="5">
    <location>
        <begin position="53"/>
        <end position="97"/>
    </location>
</feature>
<dbReference type="FunCoup" id="A0A078A680">
    <property type="interactions" value="113"/>
</dbReference>
<dbReference type="GO" id="GO:0008270">
    <property type="term" value="F:zinc ion binding"/>
    <property type="evidence" value="ECO:0007669"/>
    <property type="project" value="UniProtKB-KW"/>
</dbReference>
<evidence type="ECO:0000259" key="6">
    <source>
        <dbReference type="PROSITE" id="PS51039"/>
    </source>
</evidence>
<protein>
    <submittedName>
        <fullName evidence="7">An1-type zinc finger protein 6</fullName>
    </submittedName>
</protein>
<dbReference type="OrthoDB" id="296554at2759"/>
<evidence type="ECO:0000256" key="5">
    <source>
        <dbReference type="SAM" id="MobiDB-lite"/>
    </source>
</evidence>
<feature type="compositionally biased region" description="Low complexity" evidence="5">
    <location>
        <begin position="61"/>
        <end position="77"/>
    </location>
</feature>
<keyword evidence="1" id="KW-0479">Metal-binding</keyword>
<name>A0A078A680_STYLE</name>
<dbReference type="Pfam" id="PF01428">
    <property type="entry name" value="zf-AN1"/>
    <property type="match status" value="1"/>
</dbReference>
<sequence>MNSQRDQSLPVLCNNCHTFYGNHQTNFLCSTCYKDLEQQFKMDSLKELELQNNEGQSNDFQSSQLSEQSQNQSQNESTQPNAEASGEEMNPEASSQDQNLNIQGQNLENLIQSNNELPSKPAQVNKSACWQCQRKVGLLGFPCKCEYIFCGKHRYAEEHHCQFDFKFEHQEKIWRENPQIKKDKLNRV</sequence>
<dbReference type="PANTHER" id="PTHR10634:SF67">
    <property type="entry name" value="AN1-TYPE ZINC FINGER PROTEIN 3"/>
    <property type="match status" value="1"/>
</dbReference>
<feature type="domain" description="AN1-type" evidence="6">
    <location>
        <begin position="123"/>
        <end position="169"/>
    </location>
</feature>
<dbReference type="Gene3D" id="4.10.1110.10">
    <property type="entry name" value="AN1-like Zinc finger"/>
    <property type="match status" value="1"/>
</dbReference>